<reference evidence="2" key="1">
    <citation type="submission" date="2019-10" db="EMBL/GenBank/DDBJ databases">
        <title>Lacipirellula parvula gen. nov., sp. nov., representing a lineage of planctomycetes widespread in freshwater anoxic habitats, and description of the family Lacipirellulaceae.</title>
        <authorList>
            <person name="Dedysh S.N."/>
            <person name="Kulichevskaya I.S."/>
            <person name="Beletsky A.V."/>
            <person name="Rakitin A.L."/>
            <person name="Mardanov A.V."/>
            <person name="Ivanova A.A."/>
            <person name="Saltykova V.X."/>
            <person name="Rijpstra W.I.C."/>
            <person name="Sinninghe Damste J.S."/>
            <person name="Ravin N.V."/>
        </authorList>
    </citation>
    <scope>NUCLEOTIDE SEQUENCE [LARGE SCALE GENOMIC DNA]</scope>
    <source>
        <strain evidence="2">PX69</strain>
    </source>
</reference>
<keyword evidence="2" id="KW-1185">Reference proteome</keyword>
<sequence length="217" mass="23139">MADEMRLPEELAAFEALLAARALPVSRLDRDQVLYRAGWAACEAQHCSPPLQGGGRGGIPDRRHIAAWSCASAAMAASLAVAVTLGWPSAKQSKVSEPERAGGETPRLAVYEAPATAVAQDASDRSVTTPSLLSELDRFLAADARNARPTLAGPWFALRRLDRPASASHNDQIAVDAEPTPATPKTIRNLQQELLPAAPAPPRVVWPWERTPSGDSI</sequence>
<organism evidence="1 2">
    <name type="scientific">Lacipirellula parvula</name>
    <dbReference type="NCBI Taxonomy" id="2650471"/>
    <lineage>
        <taxon>Bacteria</taxon>
        <taxon>Pseudomonadati</taxon>
        <taxon>Planctomycetota</taxon>
        <taxon>Planctomycetia</taxon>
        <taxon>Pirellulales</taxon>
        <taxon>Lacipirellulaceae</taxon>
        <taxon>Lacipirellula</taxon>
    </lineage>
</organism>
<proteinExistence type="predicted"/>
<evidence type="ECO:0000313" key="1">
    <source>
        <dbReference type="EMBL" id="BBO30531.1"/>
    </source>
</evidence>
<protein>
    <submittedName>
        <fullName evidence="1">Uncharacterized protein</fullName>
    </submittedName>
</protein>
<evidence type="ECO:0000313" key="2">
    <source>
        <dbReference type="Proteomes" id="UP000326837"/>
    </source>
</evidence>
<accession>A0A5K7X725</accession>
<dbReference type="KEGG" id="lpav:PLANPX_0143"/>
<dbReference type="EMBL" id="AP021861">
    <property type="protein sequence ID" value="BBO30531.1"/>
    <property type="molecule type" value="Genomic_DNA"/>
</dbReference>
<gene>
    <name evidence="1" type="ORF">PLANPX_0143</name>
</gene>
<name>A0A5K7X725_9BACT</name>
<dbReference type="AlphaFoldDB" id="A0A5K7X725"/>
<dbReference type="Proteomes" id="UP000326837">
    <property type="component" value="Chromosome"/>
</dbReference>